<dbReference type="Proteomes" id="UP000007029">
    <property type="component" value="Chromosome"/>
</dbReference>
<dbReference type="EMBL" id="CP000362">
    <property type="protein sequence ID" value="ABG31809.1"/>
    <property type="molecule type" value="Genomic_DNA"/>
</dbReference>
<gene>
    <name evidence="2" type="ordered locus">RD1_2217</name>
</gene>
<dbReference type="AlphaFoldDB" id="Q167N4"/>
<accession>Q167N4</accession>
<evidence type="ECO:0000256" key="1">
    <source>
        <dbReference type="SAM" id="MobiDB-lite"/>
    </source>
</evidence>
<evidence type="ECO:0000313" key="2">
    <source>
        <dbReference type="EMBL" id="ABG31809.1"/>
    </source>
</evidence>
<dbReference type="HOGENOM" id="CLU_3172700_0_0_5"/>
<evidence type="ECO:0000313" key="3">
    <source>
        <dbReference type="Proteomes" id="UP000007029"/>
    </source>
</evidence>
<organism evidence="2 3">
    <name type="scientific">Roseobacter denitrificans (strain ATCC 33942 / OCh 114)</name>
    <name type="common">Erythrobacter sp. (strain OCh 114)</name>
    <name type="synonym">Roseobacter denitrificans</name>
    <dbReference type="NCBI Taxonomy" id="375451"/>
    <lineage>
        <taxon>Bacteria</taxon>
        <taxon>Pseudomonadati</taxon>
        <taxon>Pseudomonadota</taxon>
        <taxon>Alphaproteobacteria</taxon>
        <taxon>Rhodobacterales</taxon>
        <taxon>Roseobacteraceae</taxon>
        <taxon>Roseobacter</taxon>
    </lineage>
</organism>
<protein>
    <submittedName>
        <fullName evidence="2">Uncharacterized protein</fullName>
    </submittedName>
</protein>
<dbReference type="KEGG" id="rde:RD1_2217"/>
<keyword evidence="3" id="KW-1185">Reference proteome</keyword>
<sequence length="47" mass="5296">MTEQTGFKDYQGFHAVFRLKRRAKRTLPRPDSINQMPAGKGTAAMDA</sequence>
<feature type="region of interest" description="Disordered" evidence="1">
    <location>
        <begin position="23"/>
        <end position="47"/>
    </location>
</feature>
<proteinExistence type="predicted"/>
<reference evidence="2 3" key="1">
    <citation type="journal article" date="2007" name="J. Bacteriol.">
        <title>The complete genome sequence of Roseobacter denitrificans reveals a mixotrophic rather than photosynthetic metabolism.</title>
        <authorList>
            <person name="Swingley W.D."/>
            <person name="Sadekar S."/>
            <person name="Mastrian S.D."/>
            <person name="Matthies H.J."/>
            <person name="Hao J."/>
            <person name="Ramos H."/>
            <person name="Acharya C.R."/>
            <person name="Conrad A.L."/>
            <person name="Taylor H.L."/>
            <person name="Dejesa L.C."/>
            <person name="Shah M.K."/>
            <person name="O'huallachain M.E."/>
            <person name="Lince M.T."/>
            <person name="Blankenship R.E."/>
            <person name="Beatty J.T."/>
            <person name="Touchman J.W."/>
        </authorList>
    </citation>
    <scope>NUCLEOTIDE SEQUENCE [LARGE SCALE GENOMIC DNA]</scope>
    <source>
        <strain evidence="3">ATCC 33942 / OCh 114</strain>
    </source>
</reference>
<name>Q167N4_ROSDO</name>